<evidence type="ECO:0000259" key="1">
    <source>
        <dbReference type="Pfam" id="PF11738"/>
    </source>
</evidence>
<keyword evidence="3" id="KW-1185">Reference proteome</keyword>
<dbReference type="InterPro" id="IPR021729">
    <property type="entry name" value="DUF3298"/>
</dbReference>
<dbReference type="HOGENOM" id="CLU_107050_0_0_12"/>
<gene>
    <name evidence="2" type="ordered locus">BDU_460</name>
</gene>
<dbReference type="PROSITE" id="PS51257">
    <property type="entry name" value="PROKAR_LIPOPROTEIN"/>
    <property type="match status" value="1"/>
</dbReference>
<dbReference type="Proteomes" id="UP000000611">
    <property type="component" value="Chromosome"/>
</dbReference>
<accession>B5RM17</accession>
<feature type="domain" description="DUF3298" evidence="1">
    <location>
        <begin position="148"/>
        <end position="223"/>
    </location>
</feature>
<name>B5RM17_BORDL</name>
<proteinExistence type="predicted"/>
<evidence type="ECO:0000313" key="3">
    <source>
        <dbReference type="Proteomes" id="UP000000611"/>
    </source>
</evidence>
<dbReference type="eggNOG" id="ENOG5033MUA">
    <property type="taxonomic scope" value="Bacteria"/>
</dbReference>
<dbReference type="RefSeq" id="WP_012538214.1">
    <property type="nucleotide sequence ID" value="NC_011229.1"/>
</dbReference>
<dbReference type="Gene3D" id="3.90.640.20">
    <property type="entry name" value="Heat-shock cognate protein, ATPase"/>
    <property type="match status" value="1"/>
</dbReference>
<dbReference type="EMBL" id="CP000976">
    <property type="protein sequence ID" value="ACH93403.1"/>
    <property type="molecule type" value="Genomic_DNA"/>
</dbReference>
<dbReference type="Pfam" id="PF11738">
    <property type="entry name" value="DUF3298"/>
    <property type="match status" value="1"/>
</dbReference>
<evidence type="ECO:0000313" key="2">
    <source>
        <dbReference type="EMBL" id="ACH93403.1"/>
    </source>
</evidence>
<reference evidence="2 3" key="1">
    <citation type="journal article" date="2008" name="PLoS Genet.">
        <title>The genome of Borrelia recurrentis, the agent of deadly louse-borne relapsing fever, is a degraded subset of tick-borne Borrelia duttonii.</title>
        <authorList>
            <person name="Lescot M."/>
            <person name="Audic S."/>
            <person name="Robert C."/>
            <person name="Nguyen T.T."/>
            <person name="Blanc G."/>
            <person name="Cutler S.J."/>
            <person name="Wincker P."/>
            <person name="Couloux A."/>
            <person name="Claverie J.-M."/>
            <person name="Raoult D."/>
            <person name="Drancourt M."/>
        </authorList>
    </citation>
    <scope>NUCLEOTIDE SEQUENCE [LARGE SCALE GENOMIC DNA]</scope>
    <source>
        <strain evidence="2 3">Ly</strain>
    </source>
</reference>
<protein>
    <submittedName>
        <fullName evidence="2">Uncharacterized conserved protein</fullName>
    </submittedName>
</protein>
<dbReference type="AlphaFoldDB" id="B5RM17"/>
<dbReference type="OrthoDB" id="351062at2"/>
<sequence length="243" mass="28553">MTSKFSISIIIIFLITIACTKHDKKTESAEINIETKIIKEDTTNEDNIIFHIDAQIPTIEGIEFGFEELIKKWKNDTIELFKTIKEKKEPHESFYYSDFEIFKNPNLNITSILYNQFQIDKYAANGLTTYHSINLRGKEKIELAEIISKDQLDSLIQVLREEVKTKFEKIATHYDNKSTFEIEFEKIFKQYQYYFKNNEVVIFYNPLIIGPHSDEKIEFTFPINNNSEGDITKKKKTDCPICS</sequence>
<organism evidence="2 3">
    <name type="scientific">Borrelia duttonii (strain Ly)</name>
    <dbReference type="NCBI Taxonomy" id="412419"/>
    <lineage>
        <taxon>Bacteria</taxon>
        <taxon>Pseudomonadati</taxon>
        <taxon>Spirochaetota</taxon>
        <taxon>Spirochaetia</taxon>
        <taxon>Spirochaetales</taxon>
        <taxon>Borreliaceae</taxon>
        <taxon>Borrelia</taxon>
    </lineage>
</organism>
<dbReference type="InterPro" id="IPR037126">
    <property type="entry name" value="PdaC/RsiV-like_sf"/>
</dbReference>
<dbReference type="KEGG" id="bdu:BDU_460"/>